<evidence type="ECO:0000256" key="4">
    <source>
        <dbReference type="ARBA" id="ARBA00013255"/>
    </source>
</evidence>
<dbReference type="PANTHER" id="PTHR43472">
    <property type="entry name" value="PHOSPHORIBOSYLAMINE--GLYCINE LIGASE"/>
    <property type="match status" value="1"/>
</dbReference>
<evidence type="ECO:0000256" key="8">
    <source>
        <dbReference type="ARBA" id="ARBA00022755"/>
    </source>
</evidence>
<protein>
    <recommendedName>
        <fullName evidence="4 14">Phosphoribosylamine--glycine ligase</fullName>
        <ecNumber evidence="4 14">6.3.4.13</ecNumber>
    </recommendedName>
    <alternativeName>
        <fullName evidence="14">GARS</fullName>
    </alternativeName>
    <alternativeName>
        <fullName evidence="12 14">Glycinamide ribonucleotide synthetase</fullName>
    </alternativeName>
    <alternativeName>
        <fullName evidence="13 14">Phosphoribosylglycinamide synthetase</fullName>
    </alternativeName>
</protein>
<evidence type="ECO:0000256" key="7">
    <source>
        <dbReference type="ARBA" id="ARBA00022741"/>
    </source>
</evidence>
<dbReference type="PANTHER" id="PTHR43472:SF1">
    <property type="entry name" value="PHOSPHORIBOSYLAMINE--GLYCINE LIGASE, CHLOROPLASTIC"/>
    <property type="match status" value="1"/>
</dbReference>
<evidence type="ECO:0000256" key="5">
    <source>
        <dbReference type="ARBA" id="ARBA00022598"/>
    </source>
</evidence>
<evidence type="ECO:0000256" key="13">
    <source>
        <dbReference type="ARBA" id="ARBA00042864"/>
    </source>
</evidence>
<keyword evidence="10" id="KW-0464">Manganese</keyword>
<dbReference type="InterPro" id="IPR037123">
    <property type="entry name" value="PRibGlycinamide_synth_C_sf"/>
</dbReference>
<accession>A0A1J5E0J1</accession>
<dbReference type="InterPro" id="IPR016185">
    <property type="entry name" value="PreATP-grasp_dom_sf"/>
</dbReference>
<dbReference type="FunFam" id="3.30.470.20:FF:000018">
    <property type="entry name" value="Trifunctional purine biosynthetic protein adenosine-3"/>
    <property type="match status" value="1"/>
</dbReference>
<dbReference type="InterPro" id="IPR011054">
    <property type="entry name" value="Rudment_hybrid_motif"/>
</dbReference>
<comment type="pathway">
    <text evidence="3 14">Purine metabolism; IMP biosynthesis via de novo pathway; N(1)-(5-phospho-D-ribosyl)glycinamide from 5-phospho-alpha-D-ribose 1-diphosphate: step 2/2.</text>
</comment>
<sequence length="429" mass="47074">MKILVIGSGGREHAICWKLKQSKLVDTIYCAPGNAGIEQVAECIPIIPGSSEYIQRLIYFVKNNKIDLTVVGSESPLADGIVDYFQEADLKIFGPSKDAAILEASKVFAKRFMSRNSIPTAKFQVFKDAQGAVEYVRNTHMPVVIKADGLAAGKGVIICSCVEEAVAAINKIMVEHSFGEAGAQIIIEECLIGEEVSVLAFTDGERAVQMVSAQDHKRVFDHDIGPNTGGMGAYAPYPRWTPQLYDLIQKDILEPTLRGLQEEGRKYIGVMYLGLMLTPGGIKVLEYNIRFGDPECQVILPLLDTDLVDIMLACIEHRLHEITIKWKQASSLCVVMTSDGYPASYKKNLQITGLDEAESIKSVIIFHAGTDMKDGQIVTSGGRVINVVACGEDLLKAKNLAYKAVNLIHFEDAHVRKDIGDRAIRNSED</sequence>
<feature type="domain" description="ATP-grasp" evidence="16">
    <location>
        <begin position="110"/>
        <end position="316"/>
    </location>
</feature>
<dbReference type="Pfam" id="PF01071">
    <property type="entry name" value="GARS_A"/>
    <property type="match status" value="1"/>
</dbReference>
<name>A0A1J5E0J1_9BACT</name>
<dbReference type="STRING" id="1817895.AUJ95_03765"/>
<dbReference type="Gene3D" id="3.30.470.20">
    <property type="entry name" value="ATP-grasp fold, B domain"/>
    <property type="match status" value="1"/>
</dbReference>
<evidence type="ECO:0000256" key="15">
    <source>
        <dbReference type="PROSITE-ProRule" id="PRU00409"/>
    </source>
</evidence>
<comment type="similarity">
    <text evidence="11 14">Belongs to the GARS family.</text>
</comment>
<keyword evidence="7 15" id="KW-0547">Nucleotide-binding</keyword>
<comment type="caution">
    <text evidence="17">The sequence shown here is derived from an EMBL/GenBank/DDBJ whole genome shotgun (WGS) entry which is preliminary data.</text>
</comment>
<comment type="catalytic activity">
    <reaction evidence="14">
        <text>5-phospho-beta-D-ribosylamine + glycine + ATP = N(1)-(5-phospho-beta-D-ribosyl)glycinamide + ADP + phosphate + H(+)</text>
        <dbReference type="Rhea" id="RHEA:17453"/>
        <dbReference type="ChEBI" id="CHEBI:15378"/>
        <dbReference type="ChEBI" id="CHEBI:30616"/>
        <dbReference type="ChEBI" id="CHEBI:43474"/>
        <dbReference type="ChEBI" id="CHEBI:57305"/>
        <dbReference type="ChEBI" id="CHEBI:58681"/>
        <dbReference type="ChEBI" id="CHEBI:143788"/>
        <dbReference type="ChEBI" id="CHEBI:456216"/>
        <dbReference type="EC" id="6.3.4.13"/>
    </reaction>
</comment>
<dbReference type="EC" id="6.3.4.13" evidence="4 14"/>
<dbReference type="InterPro" id="IPR020562">
    <property type="entry name" value="PRibGlycinamide_synth_N"/>
</dbReference>
<keyword evidence="6" id="KW-0479">Metal-binding</keyword>
<dbReference type="Gene3D" id="3.30.1490.20">
    <property type="entry name" value="ATP-grasp fold, A domain"/>
    <property type="match status" value="1"/>
</dbReference>
<dbReference type="PROSITE" id="PS50975">
    <property type="entry name" value="ATP_GRASP"/>
    <property type="match status" value="1"/>
</dbReference>
<reference evidence="17 18" key="1">
    <citation type="journal article" date="2016" name="Environ. Microbiol.">
        <title>Genomic resolution of a cold subsurface aquifer community provides metabolic insights for novel microbes adapted to high CO concentrations.</title>
        <authorList>
            <person name="Probst A.J."/>
            <person name="Castelle C.J."/>
            <person name="Singh A."/>
            <person name="Brown C.T."/>
            <person name="Anantharaman K."/>
            <person name="Sharon I."/>
            <person name="Hug L.A."/>
            <person name="Burstein D."/>
            <person name="Emerson J.B."/>
            <person name="Thomas B.C."/>
            <person name="Banfield J.F."/>
        </authorList>
    </citation>
    <scope>NUCLEOTIDE SEQUENCE [LARGE SCALE GENOMIC DNA]</scope>
    <source>
        <strain evidence="17">CG2_30_40_21</strain>
    </source>
</reference>
<dbReference type="InterPro" id="IPR020561">
    <property type="entry name" value="PRibGlycinamid_synth_ATP-grasp"/>
</dbReference>
<evidence type="ECO:0000256" key="6">
    <source>
        <dbReference type="ARBA" id="ARBA00022723"/>
    </source>
</evidence>
<keyword evidence="5 14" id="KW-0436">Ligase</keyword>
<dbReference type="Pfam" id="PF02844">
    <property type="entry name" value="GARS_N"/>
    <property type="match status" value="1"/>
</dbReference>
<dbReference type="NCBIfam" id="TIGR00877">
    <property type="entry name" value="purD"/>
    <property type="match status" value="1"/>
</dbReference>
<dbReference type="InterPro" id="IPR000115">
    <property type="entry name" value="PRibGlycinamide_synth"/>
</dbReference>
<evidence type="ECO:0000256" key="2">
    <source>
        <dbReference type="ARBA" id="ARBA00001946"/>
    </source>
</evidence>
<dbReference type="Gene3D" id="3.40.50.20">
    <property type="match status" value="1"/>
</dbReference>
<evidence type="ECO:0000313" key="17">
    <source>
        <dbReference type="EMBL" id="OIP41147.1"/>
    </source>
</evidence>
<comment type="cofactor">
    <cofactor evidence="1">
        <name>Mn(2+)</name>
        <dbReference type="ChEBI" id="CHEBI:29035"/>
    </cofactor>
</comment>
<dbReference type="FunFam" id="3.40.50.20:FF:000006">
    <property type="entry name" value="Phosphoribosylamine--glycine ligase, chloroplastic"/>
    <property type="match status" value="1"/>
</dbReference>
<evidence type="ECO:0000256" key="3">
    <source>
        <dbReference type="ARBA" id="ARBA00005174"/>
    </source>
</evidence>
<dbReference type="SUPFAM" id="SSF52440">
    <property type="entry name" value="PreATP-grasp domain"/>
    <property type="match status" value="1"/>
</dbReference>
<dbReference type="HAMAP" id="MF_00138">
    <property type="entry name" value="GARS"/>
    <property type="match status" value="1"/>
</dbReference>
<dbReference type="InterPro" id="IPR020559">
    <property type="entry name" value="PRibGlycinamide_synth_CS"/>
</dbReference>
<evidence type="ECO:0000313" key="18">
    <source>
        <dbReference type="Proteomes" id="UP000183085"/>
    </source>
</evidence>
<evidence type="ECO:0000256" key="1">
    <source>
        <dbReference type="ARBA" id="ARBA00001936"/>
    </source>
</evidence>
<dbReference type="EMBL" id="MNYI01000093">
    <property type="protein sequence ID" value="OIP41147.1"/>
    <property type="molecule type" value="Genomic_DNA"/>
</dbReference>
<evidence type="ECO:0000259" key="16">
    <source>
        <dbReference type="PROSITE" id="PS50975"/>
    </source>
</evidence>
<evidence type="ECO:0000256" key="14">
    <source>
        <dbReference type="HAMAP-Rule" id="MF_00138"/>
    </source>
</evidence>
<dbReference type="Pfam" id="PF02843">
    <property type="entry name" value="GARS_C"/>
    <property type="match status" value="1"/>
</dbReference>
<gene>
    <name evidence="14" type="primary">purD</name>
    <name evidence="17" type="ORF">AUJ95_03765</name>
</gene>
<dbReference type="FunFam" id="3.90.600.10:FF:000001">
    <property type="entry name" value="Trifunctional purine biosynthetic protein adenosine-3"/>
    <property type="match status" value="1"/>
</dbReference>
<keyword evidence="9 15" id="KW-0067">ATP-binding</keyword>
<dbReference type="Proteomes" id="UP000183085">
    <property type="component" value="Unassembled WGS sequence"/>
</dbReference>
<dbReference type="AlphaFoldDB" id="A0A1J5E0J1"/>
<dbReference type="SMART" id="SM01210">
    <property type="entry name" value="GARS_C"/>
    <property type="match status" value="1"/>
</dbReference>
<dbReference type="GO" id="GO:0004637">
    <property type="term" value="F:phosphoribosylamine-glycine ligase activity"/>
    <property type="evidence" value="ECO:0007669"/>
    <property type="project" value="UniProtKB-UniRule"/>
</dbReference>
<dbReference type="InterPro" id="IPR020560">
    <property type="entry name" value="PRibGlycinamide_synth_C-dom"/>
</dbReference>
<dbReference type="SUPFAM" id="SSF51246">
    <property type="entry name" value="Rudiment single hybrid motif"/>
    <property type="match status" value="1"/>
</dbReference>
<dbReference type="GO" id="GO:0046872">
    <property type="term" value="F:metal ion binding"/>
    <property type="evidence" value="ECO:0007669"/>
    <property type="project" value="UniProtKB-KW"/>
</dbReference>
<proteinExistence type="inferred from homology"/>
<dbReference type="FunFam" id="3.30.1490.20:FF:000006">
    <property type="entry name" value="phosphoribosylamine--glycine ligase, chloroplastic-like"/>
    <property type="match status" value="1"/>
</dbReference>
<dbReference type="InterPro" id="IPR011761">
    <property type="entry name" value="ATP-grasp"/>
</dbReference>
<dbReference type="UniPathway" id="UPA00074">
    <property type="reaction ID" value="UER00125"/>
</dbReference>
<organism evidence="17 18">
    <name type="scientific">Candidatus Desantisbacteria bacterium CG2_30_40_21</name>
    <dbReference type="NCBI Taxonomy" id="1817895"/>
    <lineage>
        <taxon>Bacteria</taxon>
        <taxon>Candidatus Desantisiibacteriota</taxon>
    </lineage>
</organism>
<dbReference type="GO" id="GO:0009113">
    <property type="term" value="P:purine nucleobase biosynthetic process"/>
    <property type="evidence" value="ECO:0007669"/>
    <property type="project" value="InterPro"/>
</dbReference>
<dbReference type="GO" id="GO:0005524">
    <property type="term" value="F:ATP binding"/>
    <property type="evidence" value="ECO:0007669"/>
    <property type="project" value="UniProtKB-UniRule"/>
</dbReference>
<dbReference type="GO" id="GO:0006189">
    <property type="term" value="P:'de novo' IMP biosynthetic process"/>
    <property type="evidence" value="ECO:0007669"/>
    <property type="project" value="UniProtKB-UniRule"/>
</dbReference>
<comment type="cofactor">
    <cofactor evidence="2">
        <name>Mg(2+)</name>
        <dbReference type="ChEBI" id="CHEBI:18420"/>
    </cofactor>
</comment>
<evidence type="ECO:0000256" key="9">
    <source>
        <dbReference type="ARBA" id="ARBA00022840"/>
    </source>
</evidence>
<dbReference type="SUPFAM" id="SSF56059">
    <property type="entry name" value="Glutathione synthetase ATP-binding domain-like"/>
    <property type="match status" value="1"/>
</dbReference>
<evidence type="ECO:0000256" key="11">
    <source>
        <dbReference type="ARBA" id="ARBA00038345"/>
    </source>
</evidence>
<dbReference type="SMART" id="SM01209">
    <property type="entry name" value="GARS_A"/>
    <property type="match status" value="1"/>
</dbReference>
<evidence type="ECO:0000256" key="12">
    <source>
        <dbReference type="ARBA" id="ARBA00042242"/>
    </source>
</evidence>
<dbReference type="Gene3D" id="3.90.600.10">
    <property type="entry name" value="Phosphoribosylglycinamide synthetase, C-terminal domain"/>
    <property type="match status" value="1"/>
</dbReference>
<dbReference type="InterPro" id="IPR013815">
    <property type="entry name" value="ATP_grasp_subdomain_1"/>
</dbReference>
<dbReference type="PROSITE" id="PS00184">
    <property type="entry name" value="GARS"/>
    <property type="match status" value="1"/>
</dbReference>
<evidence type="ECO:0000256" key="10">
    <source>
        <dbReference type="ARBA" id="ARBA00023211"/>
    </source>
</evidence>
<keyword evidence="8 14" id="KW-0658">Purine biosynthesis</keyword>